<dbReference type="InterPro" id="IPR050559">
    <property type="entry name" value="P-Pant_transferase_sf"/>
</dbReference>
<evidence type="ECO:0000256" key="6">
    <source>
        <dbReference type="ARBA" id="ARBA00023194"/>
    </source>
</evidence>
<dbReference type="InterPro" id="IPR004568">
    <property type="entry name" value="Ppantetheine-prot_Trfase_dom"/>
</dbReference>
<feature type="domain" description="4'-phosphopantetheinyl transferase N-terminal" evidence="8">
    <location>
        <begin position="14"/>
        <end position="97"/>
    </location>
</feature>
<reference evidence="9" key="1">
    <citation type="submission" date="2022-09" db="EMBL/GenBank/DDBJ databases">
        <title>Complete Genomes of Fervidibacillus albus and Fervidibacillus halotolerans isolated from tidal flat sediments.</title>
        <authorList>
            <person name="Kwon K.K."/>
            <person name="Yang S.-H."/>
            <person name="Park M.J."/>
            <person name="Oh H.-M."/>
        </authorList>
    </citation>
    <scope>NUCLEOTIDE SEQUENCE</scope>
    <source>
        <strain evidence="9">MEBiC13591</strain>
    </source>
</reference>
<keyword evidence="10" id="KW-1185">Reference proteome</keyword>
<evidence type="ECO:0000256" key="2">
    <source>
        <dbReference type="ARBA" id="ARBA00010990"/>
    </source>
</evidence>
<dbReference type="InterPro" id="IPR037143">
    <property type="entry name" value="4-PPantetheinyl_Trfase_dom_sf"/>
</dbReference>
<dbReference type="Pfam" id="PF22624">
    <property type="entry name" value="AASDHPPT_N"/>
    <property type="match status" value="1"/>
</dbReference>
<dbReference type="NCBIfam" id="TIGR00556">
    <property type="entry name" value="pantethn_trn"/>
    <property type="match status" value="1"/>
</dbReference>
<dbReference type="InterPro" id="IPR055066">
    <property type="entry name" value="AASDHPPT_N"/>
</dbReference>
<evidence type="ECO:0000313" key="10">
    <source>
        <dbReference type="Proteomes" id="UP001164718"/>
    </source>
</evidence>
<name>A0A9E8LUF6_9BACI</name>
<keyword evidence="3 9" id="KW-0808">Transferase</keyword>
<feature type="domain" description="4'-phosphopantetheinyl transferase" evidence="7">
    <location>
        <begin position="103"/>
        <end position="177"/>
    </location>
</feature>
<dbReference type="Pfam" id="PF01648">
    <property type="entry name" value="ACPS"/>
    <property type="match status" value="1"/>
</dbReference>
<dbReference type="GO" id="GO:0000287">
    <property type="term" value="F:magnesium ion binding"/>
    <property type="evidence" value="ECO:0007669"/>
    <property type="project" value="InterPro"/>
</dbReference>
<comment type="cofactor">
    <cofactor evidence="1">
        <name>Mg(2+)</name>
        <dbReference type="ChEBI" id="CHEBI:18420"/>
    </cofactor>
</comment>
<dbReference type="GO" id="GO:0005829">
    <property type="term" value="C:cytosol"/>
    <property type="evidence" value="ECO:0007669"/>
    <property type="project" value="TreeGrafter"/>
</dbReference>
<evidence type="ECO:0000256" key="1">
    <source>
        <dbReference type="ARBA" id="ARBA00001946"/>
    </source>
</evidence>
<keyword evidence="6" id="KW-0045">Antibiotic biosynthesis</keyword>
<evidence type="ECO:0000256" key="4">
    <source>
        <dbReference type="ARBA" id="ARBA00022723"/>
    </source>
</evidence>
<dbReference type="RefSeq" id="WP_275417647.1">
    <property type="nucleotide sequence ID" value="NZ_CP106878.1"/>
</dbReference>
<organism evidence="9 10">
    <name type="scientific">Fervidibacillus albus</name>
    <dbReference type="NCBI Taxonomy" id="2980026"/>
    <lineage>
        <taxon>Bacteria</taxon>
        <taxon>Bacillati</taxon>
        <taxon>Bacillota</taxon>
        <taxon>Bacilli</taxon>
        <taxon>Bacillales</taxon>
        <taxon>Bacillaceae</taxon>
        <taxon>Fervidibacillus</taxon>
    </lineage>
</organism>
<accession>A0A9E8LUF6</accession>
<protein>
    <submittedName>
        <fullName evidence="9">4'-phosphopantetheinyl transferase superfamily protein</fullName>
    </submittedName>
</protein>
<dbReference type="EMBL" id="CP106878">
    <property type="protein sequence ID" value="WAA09865.1"/>
    <property type="molecule type" value="Genomic_DNA"/>
</dbReference>
<dbReference type="GO" id="GO:0006633">
    <property type="term" value="P:fatty acid biosynthetic process"/>
    <property type="evidence" value="ECO:0007669"/>
    <property type="project" value="InterPro"/>
</dbReference>
<dbReference type="SUPFAM" id="SSF56214">
    <property type="entry name" value="4'-phosphopantetheinyl transferase"/>
    <property type="match status" value="2"/>
</dbReference>
<dbReference type="PANTHER" id="PTHR12215:SF10">
    <property type="entry name" value="L-AMINOADIPATE-SEMIALDEHYDE DEHYDROGENASE-PHOSPHOPANTETHEINYL TRANSFERASE"/>
    <property type="match status" value="1"/>
</dbReference>
<keyword evidence="4" id="KW-0479">Metal-binding</keyword>
<dbReference type="GO" id="GO:0017000">
    <property type="term" value="P:antibiotic biosynthetic process"/>
    <property type="evidence" value="ECO:0007669"/>
    <property type="project" value="UniProtKB-KW"/>
</dbReference>
<dbReference type="AlphaFoldDB" id="A0A9E8LUF6"/>
<evidence type="ECO:0000259" key="7">
    <source>
        <dbReference type="Pfam" id="PF01648"/>
    </source>
</evidence>
<dbReference type="KEGG" id="faf:OE104_00330"/>
<keyword evidence="5" id="KW-0460">Magnesium</keyword>
<evidence type="ECO:0000313" key="9">
    <source>
        <dbReference type="EMBL" id="WAA09865.1"/>
    </source>
</evidence>
<dbReference type="GO" id="GO:0019878">
    <property type="term" value="P:lysine biosynthetic process via aminoadipic acid"/>
    <property type="evidence" value="ECO:0007669"/>
    <property type="project" value="TreeGrafter"/>
</dbReference>
<dbReference type="GO" id="GO:0008897">
    <property type="term" value="F:holo-[acyl-carrier-protein] synthase activity"/>
    <property type="evidence" value="ECO:0007669"/>
    <property type="project" value="InterPro"/>
</dbReference>
<dbReference type="Gene3D" id="3.90.470.20">
    <property type="entry name" value="4'-phosphopantetheinyl transferase domain"/>
    <property type="match status" value="2"/>
</dbReference>
<comment type="similarity">
    <text evidence="2">Belongs to the P-Pant transferase superfamily. Gsp/Sfp/HetI/AcpT family.</text>
</comment>
<dbReference type="Proteomes" id="UP001164718">
    <property type="component" value="Chromosome"/>
</dbReference>
<dbReference type="PANTHER" id="PTHR12215">
    <property type="entry name" value="PHOSPHOPANTETHEINE TRANSFERASE"/>
    <property type="match status" value="1"/>
</dbReference>
<dbReference type="InterPro" id="IPR008278">
    <property type="entry name" value="4-PPantetheinyl_Trfase_dom"/>
</dbReference>
<evidence type="ECO:0000256" key="3">
    <source>
        <dbReference type="ARBA" id="ARBA00022679"/>
    </source>
</evidence>
<sequence>MGWIFAVNRLSVNQPQYEKMLGLISTERRNQINSLRFVDDRINSLLGELLIRHTLSCQYQIKNENICFDRDIYGKPFVVDRDDFHFNVSHSNHWVVCGVSHLPIGIDIEYVDKSNTDIDIQIANRFFSQEEVQYLLSHPPEKQSKVFYELWTKKESCIKAVGKGLALPLRSFSVLSNTILIDNKSYHNSTQITKKYPFSLSTYPYAPPERYWYDDGRLRG</sequence>
<evidence type="ECO:0000259" key="8">
    <source>
        <dbReference type="Pfam" id="PF22624"/>
    </source>
</evidence>
<gene>
    <name evidence="9" type="ORF">OE104_00330</name>
</gene>
<evidence type="ECO:0000256" key="5">
    <source>
        <dbReference type="ARBA" id="ARBA00022842"/>
    </source>
</evidence>
<proteinExistence type="inferred from homology"/>